<accession>A0A0A7S1D1</accession>
<dbReference type="EMBL" id="CP009056">
    <property type="protein sequence ID" value="AJA45268.1"/>
    <property type="molecule type" value="Genomic_DNA"/>
</dbReference>
<sequence>MIKIINPAFFLLFLYSYTIDAFAYNEITLDVNNFNSISYYNGKDIETLTITSTKQPDYCILISSSQGIPFTKGKIYFNEPIELLKKALNNAYLNPASKWWSIELYHDNDFNHPYAILPITPNKECDNGGLNFEIIEHHPPYYFVSIKLNDKTNYRFGFIKSEIELNEKDFDFTLLDEVYMKNNNKYTLLSCDKTNFDCSIAKYAYPYQFFK</sequence>
<dbReference type="RefSeq" id="WP_039104978.1">
    <property type="nucleotide sequence ID" value="NZ_CP009056.1"/>
</dbReference>
<reference evidence="1 2" key="1">
    <citation type="journal article" date="2014" name="Appl. Environ. Microbiol.">
        <title>Gut symbionts from distinct hosts exhibit genotoxic activity via divergent colibactin biosynthetic pathways.</title>
        <authorList>
            <person name="Engel P."/>
            <person name="Vizcaino M.I."/>
            <person name="Crawford J.M."/>
        </authorList>
    </citation>
    <scope>NUCLEOTIDE SEQUENCE [LARGE SCALE GENOMIC DNA]</scope>
    <source>
        <strain evidence="1 2">PEB0191</strain>
    </source>
</reference>
<protein>
    <submittedName>
        <fullName evidence="1">Uncharacterized protein</fullName>
    </submittedName>
</protein>
<dbReference type="HOGENOM" id="CLU_1319385_0_0_6"/>
<evidence type="ECO:0000313" key="1">
    <source>
        <dbReference type="EMBL" id="AJA45268.1"/>
    </source>
</evidence>
<proteinExistence type="predicted"/>
<dbReference type="AlphaFoldDB" id="A0A0A7S1D1"/>
<organism evidence="1 2">
    <name type="scientific">Frischella perrara</name>
    <dbReference type="NCBI Taxonomy" id="1267021"/>
    <lineage>
        <taxon>Bacteria</taxon>
        <taxon>Pseudomonadati</taxon>
        <taxon>Pseudomonadota</taxon>
        <taxon>Gammaproteobacteria</taxon>
        <taxon>Orbales</taxon>
        <taxon>Orbaceae</taxon>
        <taxon>Frischella</taxon>
    </lineage>
</organism>
<dbReference type="Proteomes" id="UP000030901">
    <property type="component" value="Chromosome"/>
</dbReference>
<dbReference type="KEGG" id="fpp:FPB0191_01449"/>
<gene>
    <name evidence="1" type="ORF">FPB0191_01449</name>
</gene>
<keyword evidence="2" id="KW-1185">Reference proteome</keyword>
<evidence type="ECO:0000313" key="2">
    <source>
        <dbReference type="Proteomes" id="UP000030901"/>
    </source>
</evidence>
<name>A0A0A7S1D1_FRIPE</name>